<accession>A0A820RIC3</accession>
<name>A0A820RIC3_9BILA</name>
<proteinExistence type="predicted"/>
<evidence type="ECO:0000313" key="2">
    <source>
        <dbReference type="Proteomes" id="UP000663881"/>
    </source>
</evidence>
<protein>
    <submittedName>
        <fullName evidence="1">Uncharacterized protein</fullName>
    </submittedName>
</protein>
<dbReference type="Proteomes" id="UP000663881">
    <property type="component" value="Unassembled WGS sequence"/>
</dbReference>
<feature type="non-terminal residue" evidence="1">
    <location>
        <position position="57"/>
    </location>
</feature>
<sequence length="57" mass="6411">TSKLIKPRVPSPIEVDCRWPISSLYDNNSDDEDQYIMTGRGLKKATKPTSTINSKKS</sequence>
<gene>
    <name evidence="1" type="ORF">OKA104_LOCUS53334</name>
</gene>
<reference evidence="1" key="1">
    <citation type="submission" date="2021-02" db="EMBL/GenBank/DDBJ databases">
        <authorList>
            <person name="Nowell W R."/>
        </authorList>
    </citation>
    <scope>NUCLEOTIDE SEQUENCE</scope>
</reference>
<feature type="non-terminal residue" evidence="1">
    <location>
        <position position="1"/>
    </location>
</feature>
<organism evidence="1 2">
    <name type="scientific">Adineta steineri</name>
    <dbReference type="NCBI Taxonomy" id="433720"/>
    <lineage>
        <taxon>Eukaryota</taxon>
        <taxon>Metazoa</taxon>
        <taxon>Spiralia</taxon>
        <taxon>Gnathifera</taxon>
        <taxon>Rotifera</taxon>
        <taxon>Eurotatoria</taxon>
        <taxon>Bdelloidea</taxon>
        <taxon>Adinetida</taxon>
        <taxon>Adinetidae</taxon>
        <taxon>Adineta</taxon>
    </lineage>
</organism>
<dbReference type="EMBL" id="CAJOAY010033004">
    <property type="protein sequence ID" value="CAF4435716.1"/>
    <property type="molecule type" value="Genomic_DNA"/>
</dbReference>
<evidence type="ECO:0000313" key="1">
    <source>
        <dbReference type="EMBL" id="CAF4435716.1"/>
    </source>
</evidence>
<dbReference type="AlphaFoldDB" id="A0A820RIC3"/>
<comment type="caution">
    <text evidence="1">The sequence shown here is derived from an EMBL/GenBank/DDBJ whole genome shotgun (WGS) entry which is preliminary data.</text>
</comment>